<feature type="compositionally biased region" description="Polar residues" evidence="1">
    <location>
        <begin position="30"/>
        <end position="39"/>
    </location>
</feature>
<dbReference type="EMBL" id="BTSY01000087">
    <property type="protein sequence ID" value="GMT37270.1"/>
    <property type="molecule type" value="Genomic_DNA"/>
</dbReference>
<comment type="caution">
    <text evidence="2">The sequence shown here is derived from an EMBL/GenBank/DDBJ whole genome shotgun (WGS) entry which is preliminary data.</text>
</comment>
<dbReference type="AlphaFoldDB" id="A0AAV5X2S1"/>
<keyword evidence="3" id="KW-1185">Reference proteome</keyword>
<name>A0AAV5X2S1_9BILA</name>
<evidence type="ECO:0000313" key="2">
    <source>
        <dbReference type="EMBL" id="GMT37270.1"/>
    </source>
</evidence>
<protein>
    <submittedName>
        <fullName evidence="2">Uncharacterized protein</fullName>
    </submittedName>
</protein>
<accession>A0AAV5X2S1</accession>
<proteinExistence type="predicted"/>
<sequence length="163" mass="18418">MTPLPSANDFPSTCSEDSFEIIDHALLSDSPSFLGQPTSLEKEDQDDTLSGENNNAPNEAKSDDRREVWEAARAKAVESREKMMLALDDIDAFIETIDNIEEEEKAYDDVDEDDSKLPPPRLVRVEMDEDETKFGIRLYSFGDDDLFVQELIRGSPADRAVWL</sequence>
<gene>
    <name evidence="2" type="ORF">PFISCL1PPCAC_28567</name>
</gene>
<organism evidence="2 3">
    <name type="scientific">Pristionchus fissidentatus</name>
    <dbReference type="NCBI Taxonomy" id="1538716"/>
    <lineage>
        <taxon>Eukaryota</taxon>
        <taxon>Metazoa</taxon>
        <taxon>Ecdysozoa</taxon>
        <taxon>Nematoda</taxon>
        <taxon>Chromadorea</taxon>
        <taxon>Rhabditida</taxon>
        <taxon>Rhabditina</taxon>
        <taxon>Diplogasteromorpha</taxon>
        <taxon>Diplogasteroidea</taxon>
        <taxon>Neodiplogasteridae</taxon>
        <taxon>Pristionchus</taxon>
    </lineage>
</organism>
<reference evidence="2" key="1">
    <citation type="submission" date="2023-10" db="EMBL/GenBank/DDBJ databases">
        <title>Genome assembly of Pristionchus species.</title>
        <authorList>
            <person name="Yoshida K."/>
            <person name="Sommer R.J."/>
        </authorList>
    </citation>
    <scope>NUCLEOTIDE SEQUENCE</scope>
    <source>
        <strain evidence="2">RS5133</strain>
    </source>
</reference>
<evidence type="ECO:0000313" key="3">
    <source>
        <dbReference type="Proteomes" id="UP001432322"/>
    </source>
</evidence>
<evidence type="ECO:0000256" key="1">
    <source>
        <dbReference type="SAM" id="MobiDB-lite"/>
    </source>
</evidence>
<feature type="region of interest" description="Disordered" evidence="1">
    <location>
        <begin position="30"/>
        <end position="67"/>
    </location>
</feature>
<dbReference type="Proteomes" id="UP001432322">
    <property type="component" value="Unassembled WGS sequence"/>
</dbReference>